<accession>A0A5N7BYB5</accession>
<dbReference type="OrthoDB" id="3358371at2759"/>
<organism evidence="2">
    <name type="scientific">Petromyces alliaceus</name>
    <name type="common">Aspergillus alliaceus</name>
    <dbReference type="NCBI Taxonomy" id="209559"/>
    <lineage>
        <taxon>Eukaryota</taxon>
        <taxon>Fungi</taxon>
        <taxon>Dikarya</taxon>
        <taxon>Ascomycota</taxon>
        <taxon>Pezizomycotina</taxon>
        <taxon>Eurotiomycetes</taxon>
        <taxon>Eurotiomycetidae</taxon>
        <taxon>Eurotiales</taxon>
        <taxon>Aspergillaceae</taxon>
        <taxon>Aspergillus</taxon>
        <taxon>Aspergillus subgen. Circumdati</taxon>
    </lineage>
</organism>
<gene>
    <name evidence="2" type="ORF">BDV23DRAFT_162502</name>
</gene>
<evidence type="ECO:0000313" key="2">
    <source>
        <dbReference type="EMBL" id="KAE8386810.1"/>
    </source>
</evidence>
<protein>
    <submittedName>
        <fullName evidence="2">Uncharacterized protein</fullName>
    </submittedName>
</protein>
<dbReference type="EMBL" id="ML735304">
    <property type="protein sequence ID" value="KAE8386810.1"/>
    <property type="molecule type" value="Genomic_DNA"/>
</dbReference>
<evidence type="ECO:0000256" key="1">
    <source>
        <dbReference type="SAM" id="MobiDB-lite"/>
    </source>
</evidence>
<name>A0A5N7BYB5_PETAA</name>
<feature type="region of interest" description="Disordered" evidence="1">
    <location>
        <begin position="1"/>
        <end position="28"/>
    </location>
</feature>
<proteinExistence type="predicted"/>
<reference evidence="2" key="1">
    <citation type="submission" date="2019-04" db="EMBL/GenBank/DDBJ databases">
        <title>Friends and foes A comparative genomics studyof 23 Aspergillus species from section Flavi.</title>
        <authorList>
            <consortium name="DOE Joint Genome Institute"/>
            <person name="Kjaerbolling I."/>
            <person name="Vesth T."/>
            <person name="Frisvad J.C."/>
            <person name="Nybo J.L."/>
            <person name="Theobald S."/>
            <person name="Kildgaard S."/>
            <person name="Isbrandt T."/>
            <person name="Kuo A."/>
            <person name="Sato A."/>
            <person name="Lyhne E.K."/>
            <person name="Kogle M.E."/>
            <person name="Wiebenga A."/>
            <person name="Kun R.S."/>
            <person name="Lubbers R.J."/>
            <person name="Makela M.R."/>
            <person name="Barry K."/>
            <person name="Chovatia M."/>
            <person name="Clum A."/>
            <person name="Daum C."/>
            <person name="Haridas S."/>
            <person name="He G."/>
            <person name="LaButti K."/>
            <person name="Lipzen A."/>
            <person name="Mondo S."/>
            <person name="Riley R."/>
            <person name="Salamov A."/>
            <person name="Simmons B.A."/>
            <person name="Magnuson J.K."/>
            <person name="Henrissat B."/>
            <person name="Mortensen U.H."/>
            <person name="Larsen T.O."/>
            <person name="Devries R.P."/>
            <person name="Grigoriev I.V."/>
            <person name="Machida M."/>
            <person name="Baker S.E."/>
            <person name="Andersen M.R."/>
        </authorList>
    </citation>
    <scope>NUCLEOTIDE SEQUENCE [LARGE SCALE GENOMIC DNA]</scope>
    <source>
        <strain evidence="2">IBT 14317</strain>
    </source>
</reference>
<dbReference type="AlphaFoldDB" id="A0A5N7BYB5"/>
<sequence length="94" mass="10392">MKLPPRWRGGITGAHSGRAPRPRRQVECRSDGHVCDNWKSGIGRPEKQGDGSFLVRIPEERGQPLPWVVTKGDNGIFVKILLKQGPGKHVLGFS</sequence>
<dbReference type="Proteomes" id="UP000326877">
    <property type="component" value="Unassembled WGS sequence"/>
</dbReference>